<dbReference type="AlphaFoldDB" id="A0A3M7SQ87"/>
<organism evidence="1 2">
    <name type="scientific">Brachionus plicatilis</name>
    <name type="common">Marine rotifer</name>
    <name type="synonym">Brachionus muelleri</name>
    <dbReference type="NCBI Taxonomy" id="10195"/>
    <lineage>
        <taxon>Eukaryota</taxon>
        <taxon>Metazoa</taxon>
        <taxon>Spiralia</taxon>
        <taxon>Gnathifera</taxon>
        <taxon>Rotifera</taxon>
        <taxon>Eurotatoria</taxon>
        <taxon>Monogononta</taxon>
        <taxon>Pseudotrocha</taxon>
        <taxon>Ploima</taxon>
        <taxon>Brachionidae</taxon>
        <taxon>Brachionus</taxon>
    </lineage>
</organism>
<evidence type="ECO:0000313" key="2">
    <source>
        <dbReference type="Proteomes" id="UP000276133"/>
    </source>
</evidence>
<sequence length="64" mass="7530">MDPYISPPLRLCHLSPPIFLVQNFTSFHARPKSNVSINQKRKKLLNHANAKYKINLIKKYFDSF</sequence>
<protein>
    <submittedName>
        <fullName evidence="1">Uncharacterized protein</fullName>
    </submittedName>
</protein>
<accession>A0A3M7SQ87</accession>
<reference evidence="1 2" key="1">
    <citation type="journal article" date="2018" name="Sci. Rep.">
        <title>Genomic signatures of local adaptation to the degree of environmental predictability in rotifers.</title>
        <authorList>
            <person name="Franch-Gras L."/>
            <person name="Hahn C."/>
            <person name="Garcia-Roger E.M."/>
            <person name="Carmona M.J."/>
            <person name="Serra M."/>
            <person name="Gomez A."/>
        </authorList>
    </citation>
    <scope>NUCLEOTIDE SEQUENCE [LARGE SCALE GENOMIC DNA]</scope>
    <source>
        <strain evidence="1">HYR1</strain>
    </source>
</reference>
<dbReference type="Proteomes" id="UP000276133">
    <property type="component" value="Unassembled WGS sequence"/>
</dbReference>
<evidence type="ECO:0000313" key="1">
    <source>
        <dbReference type="EMBL" id="RNA38021.1"/>
    </source>
</evidence>
<name>A0A3M7SQ87_BRAPC</name>
<dbReference type="EMBL" id="REGN01000935">
    <property type="protein sequence ID" value="RNA38021.1"/>
    <property type="molecule type" value="Genomic_DNA"/>
</dbReference>
<gene>
    <name evidence="1" type="ORF">BpHYR1_002536</name>
</gene>
<comment type="caution">
    <text evidence="1">The sequence shown here is derived from an EMBL/GenBank/DDBJ whole genome shotgun (WGS) entry which is preliminary data.</text>
</comment>
<proteinExistence type="predicted"/>
<keyword evidence="2" id="KW-1185">Reference proteome</keyword>